<dbReference type="Pfam" id="PF01551">
    <property type="entry name" value="Peptidase_M23"/>
    <property type="match status" value="1"/>
</dbReference>
<evidence type="ECO:0000259" key="1">
    <source>
        <dbReference type="Pfam" id="PF01551"/>
    </source>
</evidence>
<evidence type="ECO:0000313" key="3">
    <source>
        <dbReference type="Proteomes" id="UP001217485"/>
    </source>
</evidence>
<gene>
    <name evidence="2" type="ORF">POL72_12655</name>
</gene>
<dbReference type="RefSeq" id="WP_272095423.1">
    <property type="nucleotide sequence ID" value="NZ_JAQNDK010000001.1"/>
</dbReference>
<dbReference type="InterPro" id="IPR016047">
    <property type="entry name" value="M23ase_b-sheet_dom"/>
</dbReference>
<organism evidence="2 3">
    <name type="scientific">Sorangium atrum</name>
    <dbReference type="NCBI Taxonomy" id="2995308"/>
    <lineage>
        <taxon>Bacteria</taxon>
        <taxon>Pseudomonadati</taxon>
        <taxon>Myxococcota</taxon>
        <taxon>Polyangia</taxon>
        <taxon>Polyangiales</taxon>
        <taxon>Polyangiaceae</taxon>
        <taxon>Sorangium</taxon>
    </lineage>
</organism>
<reference evidence="2 3" key="1">
    <citation type="submission" date="2023-01" db="EMBL/GenBank/DDBJ databases">
        <title>Minimal conservation of predation-associated metabolite biosynthetic gene clusters underscores biosynthetic potential of Myxococcota including descriptions for ten novel species: Archangium lansinium sp. nov., Myxococcus landrumus sp. nov., Nannocystis bai.</title>
        <authorList>
            <person name="Ahearne A."/>
            <person name="Stevens C."/>
            <person name="Dowd S."/>
        </authorList>
    </citation>
    <scope>NUCLEOTIDE SEQUENCE [LARGE SCALE GENOMIC DNA]</scope>
    <source>
        <strain evidence="2 3">WIWO2</strain>
    </source>
</reference>
<evidence type="ECO:0000313" key="2">
    <source>
        <dbReference type="EMBL" id="MDC0678587.1"/>
    </source>
</evidence>
<dbReference type="CDD" id="cd12797">
    <property type="entry name" value="M23_peptidase"/>
    <property type="match status" value="1"/>
</dbReference>
<protein>
    <submittedName>
        <fullName evidence="2">Peptidoglycan DD-metalloendopeptidase family protein</fullName>
    </submittedName>
</protein>
<dbReference type="InterPro" id="IPR011055">
    <property type="entry name" value="Dup_hybrid_motif"/>
</dbReference>
<keyword evidence="3" id="KW-1185">Reference proteome</keyword>
<name>A0ABT5BWQ6_9BACT</name>
<dbReference type="PANTHER" id="PTHR21666">
    <property type="entry name" value="PEPTIDASE-RELATED"/>
    <property type="match status" value="1"/>
</dbReference>
<dbReference type="EMBL" id="JAQNDK010000001">
    <property type="protein sequence ID" value="MDC0678587.1"/>
    <property type="molecule type" value="Genomic_DNA"/>
</dbReference>
<dbReference type="Proteomes" id="UP001217485">
    <property type="component" value="Unassembled WGS sequence"/>
</dbReference>
<dbReference type="PROSITE" id="PS51257">
    <property type="entry name" value="PROKAR_LIPOPROTEIN"/>
    <property type="match status" value="1"/>
</dbReference>
<dbReference type="SUPFAM" id="SSF51261">
    <property type="entry name" value="Duplicated hybrid motif"/>
    <property type="match status" value="1"/>
</dbReference>
<proteinExistence type="predicted"/>
<sequence>MKPSSLAPVLALSALAAGCGSETEGPDLVWPIGGTDEIQPMSSSFGPRLQTSRDGVYDFHRGIDIPTVMGTPVYAVADGKVIRAGRYQDFEDVVVQIEHCDPPGACFYSTYIHLAMPVVETGDQVGRGQHIGYTGLAASSLFPHLHFEIREGGHEKVYCVHPLRFLPTPGGLPPALSARRTDEDATSSVSVEVEATLPGISPGLVEVAVATSSRSTGEVIEERVFNYEEWNRKYTGEGDAATIDEQSLGGIRIEPAKFNAQSSAYVIAFRFSDLGGTASADELQITARARDVEGHVVEASAP</sequence>
<comment type="caution">
    <text evidence="2">The sequence shown here is derived from an EMBL/GenBank/DDBJ whole genome shotgun (WGS) entry which is preliminary data.</text>
</comment>
<accession>A0ABT5BWQ6</accession>
<dbReference type="InterPro" id="IPR050570">
    <property type="entry name" value="Cell_wall_metabolism_enzyme"/>
</dbReference>
<dbReference type="PANTHER" id="PTHR21666:SF270">
    <property type="entry name" value="MUREIN HYDROLASE ACTIVATOR ENVC"/>
    <property type="match status" value="1"/>
</dbReference>
<feature type="domain" description="M23ase beta-sheet core" evidence="1">
    <location>
        <begin position="59"/>
        <end position="154"/>
    </location>
</feature>
<dbReference type="Gene3D" id="2.70.70.10">
    <property type="entry name" value="Glucose Permease (Domain IIA)"/>
    <property type="match status" value="1"/>
</dbReference>